<dbReference type="Pfam" id="PF01061">
    <property type="entry name" value="ABC2_membrane"/>
    <property type="match status" value="1"/>
</dbReference>
<dbReference type="InterPro" id="IPR051784">
    <property type="entry name" value="Nod_factor_ABC_transporter"/>
</dbReference>
<evidence type="ECO:0000256" key="1">
    <source>
        <dbReference type="ARBA" id="ARBA00004141"/>
    </source>
</evidence>
<dbReference type="PANTHER" id="PTHR43229:SF2">
    <property type="entry name" value="NODULATION PROTEIN J"/>
    <property type="match status" value="1"/>
</dbReference>
<reference evidence="7 8" key="1">
    <citation type="journal article" date="2015" name="Biol. Direct">
        <title>Babela massiliensis, a representative of a widespread bacterial phylum with unusual adaptations to parasitism in amoebae.</title>
        <authorList>
            <person name="Pagnier I."/>
            <person name="Yutin N."/>
            <person name="Croce O."/>
            <person name="Makarova K.S."/>
            <person name="Wolf Y.I."/>
            <person name="Benamar S."/>
            <person name="Raoult D."/>
            <person name="Koonin E.V."/>
            <person name="La Scola B."/>
        </authorList>
    </citation>
    <scope>NUCLEOTIDE SEQUENCE [LARGE SCALE GENOMIC DNA]</scope>
    <source>
        <strain evidence="8">BABL1</strain>
    </source>
</reference>
<dbReference type="InterPro" id="IPR013525">
    <property type="entry name" value="ABC2_TM"/>
</dbReference>
<dbReference type="GO" id="GO:0016020">
    <property type="term" value="C:membrane"/>
    <property type="evidence" value="ECO:0007669"/>
    <property type="project" value="UniProtKB-SubCell"/>
</dbReference>
<name>V6DHN4_9BACT</name>
<feature type="transmembrane region" description="Helical" evidence="5">
    <location>
        <begin position="61"/>
        <end position="79"/>
    </location>
</feature>
<comment type="subcellular location">
    <subcellularLocation>
        <location evidence="1">Membrane</location>
        <topology evidence="1">Multi-pass membrane protein</topology>
    </subcellularLocation>
</comment>
<dbReference type="GO" id="GO:0140359">
    <property type="term" value="F:ABC-type transporter activity"/>
    <property type="evidence" value="ECO:0007669"/>
    <property type="project" value="InterPro"/>
</dbReference>
<dbReference type="PANTHER" id="PTHR43229">
    <property type="entry name" value="NODULATION PROTEIN J"/>
    <property type="match status" value="1"/>
</dbReference>
<dbReference type="Proteomes" id="UP000018769">
    <property type="component" value="Chromosome I"/>
</dbReference>
<dbReference type="eggNOG" id="COG1511">
    <property type="taxonomic scope" value="Bacteria"/>
</dbReference>
<feature type="transmembrane region" description="Helical" evidence="5">
    <location>
        <begin position="175"/>
        <end position="193"/>
    </location>
</feature>
<evidence type="ECO:0000256" key="3">
    <source>
        <dbReference type="ARBA" id="ARBA00022989"/>
    </source>
</evidence>
<evidence type="ECO:0000256" key="5">
    <source>
        <dbReference type="SAM" id="Phobius"/>
    </source>
</evidence>
<dbReference type="OrthoDB" id="9815972at2"/>
<dbReference type="EMBL" id="HG793133">
    <property type="protein sequence ID" value="CDK30468.1"/>
    <property type="molecule type" value="Genomic_DNA"/>
</dbReference>
<keyword evidence="4 5" id="KW-0472">Membrane</keyword>
<feature type="transmembrane region" description="Helical" evidence="5">
    <location>
        <begin position="116"/>
        <end position="138"/>
    </location>
</feature>
<sequence length="269" mass="31088">MKNILNSFYKISILILNDINLISLMYRYYKWSALADTITSILDFVWWILLLDNGSLTSEKIGPLAIGYFIWFYAYLFIWDTTYFISESSQTGVLEQLFLNPNPFYSKLIIRYIANIPFWTLQNLLILLTLVAITGAYIPFNLASLLVFIITIFGIVGFSLIIAGFGIIFKKTQSFAYLITNILLFLNGSILPIENMPFWLRQISRSLPSTQGIIVIRELIFNNKTLLDCLYDTSLIFLIFNSFIYFALGLIVFMLCQKWVQNKGIIGHY</sequence>
<keyword evidence="8" id="KW-1185">Reference proteome</keyword>
<keyword evidence="3 5" id="KW-1133">Transmembrane helix</keyword>
<dbReference type="KEGG" id="dpb:BABL1_gene_550"/>
<evidence type="ECO:0000313" key="8">
    <source>
        <dbReference type="Proteomes" id="UP000018769"/>
    </source>
</evidence>
<evidence type="ECO:0000256" key="2">
    <source>
        <dbReference type="ARBA" id="ARBA00022692"/>
    </source>
</evidence>
<evidence type="ECO:0000313" key="7">
    <source>
        <dbReference type="EMBL" id="CDK30468.1"/>
    </source>
</evidence>
<evidence type="ECO:0000259" key="6">
    <source>
        <dbReference type="Pfam" id="PF01061"/>
    </source>
</evidence>
<feature type="transmembrane region" description="Helical" evidence="5">
    <location>
        <begin position="144"/>
        <end position="168"/>
    </location>
</feature>
<gene>
    <name evidence="7" type="ORF">BABL1_gene_550</name>
</gene>
<feature type="transmembrane region" description="Helical" evidence="5">
    <location>
        <begin position="235"/>
        <end position="256"/>
    </location>
</feature>
<feature type="domain" description="ABC-2 type transporter transmembrane" evidence="6">
    <location>
        <begin position="24"/>
        <end position="221"/>
    </location>
</feature>
<dbReference type="HOGENOM" id="CLU_078424_1_0_7"/>
<dbReference type="RefSeq" id="WP_023791638.1">
    <property type="nucleotide sequence ID" value="NC_023003.1"/>
</dbReference>
<proteinExistence type="predicted"/>
<dbReference type="AlphaFoldDB" id="V6DHN4"/>
<feature type="transmembrane region" description="Helical" evidence="5">
    <location>
        <begin position="31"/>
        <end position="49"/>
    </location>
</feature>
<protein>
    <submittedName>
        <fullName evidence="7">ABC-type multidrug transport system permease component</fullName>
    </submittedName>
</protein>
<organism evidence="7 8">
    <name type="scientific">Candidatus Babela massiliensis</name>
    <dbReference type="NCBI Taxonomy" id="673862"/>
    <lineage>
        <taxon>Bacteria</taxon>
        <taxon>Candidatus Babelota</taxon>
        <taxon>Candidatus Babeliae</taxon>
        <taxon>Candidatus Babeliales</taxon>
        <taxon>Candidatus Babeliaceae</taxon>
        <taxon>Candidatus Babela</taxon>
    </lineage>
</organism>
<accession>V6DHN4</accession>
<keyword evidence="2 5" id="KW-0812">Transmembrane</keyword>
<dbReference type="STRING" id="673862.BABL1_gene_550"/>
<evidence type="ECO:0000256" key="4">
    <source>
        <dbReference type="ARBA" id="ARBA00023136"/>
    </source>
</evidence>